<dbReference type="Pfam" id="PF03706">
    <property type="entry name" value="LPG_synthase_TM"/>
    <property type="match status" value="1"/>
</dbReference>
<feature type="transmembrane region" description="Helical" evidence="14">
    <location>
        <begin position="489"/>
        <end position="512"/>
    </location>
</feature>
<evidence type="ECO:0000256" key="10">
    <source>
        <dbReference type="ARBA" id="ARBA00023136"/>
    </source>
</evidence>
<reference evidence="16 17" key="1">
    <citation type="journal article" date="2015" name="Genome Announc.">
        <title>Expanding the biotechnology potential of lactobacilli through comparative genomics of 213 strains and associated genera.</title>
        <authorList>
            <person name="Sun Z."/>
            <person name="Harris H.M."/>
            <person name="McCann A."/>
            <person name="Guo C."/>
            <person name="Argimon S."/>
            <person name="Zhang W."/>
            <person name="Yang X."/>
            <person name="Jeffery I.B."/>
            <person name="Cooney J.C."/>
            <person name="Kagawa T.F."/>
            <person name="Liu W."/>
            <person name="Song Y."/>
            <person name="Salvetti E."/>
            <person name="Wrobel A."/>
            <person name="Rasinkangas P."/>
            <person name="Parkhill J."/>
            <person name="Rea M.C."/>
            <person name="O'Sullivan O."/>
            <person name="Ritari J."/>
            <person name="Douillard F.P."/>
            <person name="Paul Ross R."/>
            <person name="Yang R."/>
            <person name="Briner A.E."/>
            <person name="Felis G.E."/>
            <person name="de Vos W.M."/>
            <person name="Barrangou R."/>
            <person name="Klaenhammer T.R."/>
            <person name="Caufield P.W."/>
            <person name="Cui Y."/>
            <person name="Zhang H."/>
            <person name="O'Toole P.W."/>
        </authorList>
    </citation>
    <scope>NUCLEOTIDE SEQUENCE [LARGE SCALE GENOMIC DNA]</scope>
    <source>
        <strain evidence="16 17">DSM 22408</strain>
    </source>
</reference>
<feature type="domain" description="Phosphatidylglycerol lysyltransferase C-terminal" evidence="15">
    <location>
        <begin position="530"/>
        <end position="825"/>
    </location>
</feature>
<keyword evidence="10 14" id="KW-0472">Membrane</keyword>
<evidence type="ECO:0000256" key="3">
    <source>
        <dbReference type="ARBA" id="ARBA00012014"/>
    </source>
</evidence>
<feature type="transmembrane region" description="Helical" evidence="14">
    <location>
        <begin position="359"/>
        <end position="381"/>
    </location>
</feature>
<feature type="transmembrane region" description="Helical" evidence="14">
    <location>
        <begin position="416"/>
        <end position="435"/>
    </location>
</feature>
<comment type="catalytic activity">
    <reaction evidence="13 14">
        <text>L-lysyl-tRNA(Lys) + a 1,2-diacyl-sn-glycero-3-phospho-(1'-sn-glycerol) = a 1,2-diacyl-sn-glycero-3-phospho-1'-(3'-O-L-lysyl)-sn-glycerol + tRNA(Lys)</text>
        <dbReference type="Rhea" id="RHEA:10668"/>
        <dbReference type="Rhea" id="RHEA-COMP:9696"/>
        <dbReference type="Rhea" id="RHEA-COMP:9697"/>
        <dbReference type="ChEBI" id="CHEBI:64716"/>
        <dbReference type="ChEBI" id="CHEBI:75792"/>
        <dbReference type="ChEBI" id="CHEBI:78442"/>
        <dbReference type="ChEBI" id="CHEBI:78529"/>
        <dbReference type="EC" id="2.3.2.3"/>
    </reaction>
</comment>
<dbReference type="EC" id="2.3.2.3" evidence="3 14"/>
<dbReference type="SUPFAM" id="SSF55729">
    <property type="entry name" value="Acyl-CoA N-acyltransferases (Nat)"/>
    <property type="match status" value="1"/>
</dbReference>
<dbReference type="GO" id="GO:0055091">
    <property type="term" value="P:phospholipid homeostasis"/>
    <property type="evidence" value="ECO:0007669"/>
    <property type="project" value="TreeGrafter"/>
</dbReference>
<proteinExistence type="inferred from homology"/>
<keyword evidence="9 14" id="KW-0443">Lipid metabolism</keyword>
<name>A0A0R2KLY2_9LACO</name>
<evidence type="ECO:0000256" key="14">
    <source>
        <dbReference type="RuleBase" id="RU363042"/>
    </source>
</evidence>
<dbReference type="STRING" id="1122146.IV53_GL000433"/>
<keyword evidence="17" id="KW-1185">Reference proteome</keyword>
<dbReference type="GO" id="GO:0005886">
    <property type="term" value="C:plasma membrane"/>
    <property type="evidence" value="ECO:0007669"/>
    <property type="project" value="UniProtKB-SubCell"/>
</dbReference>
<evidence type="ECO:0000256" key="1">
    <source>
        <dbReference type="ARBA" id="ARBA00004651"/>
    </source>
</evidence>
<evidence type="ECO:0000256" key="4">
    <source>
        <dbReference type="ARBA" id="ARBA00021546"/>
    </source>
</evidence>
<dbReference type="EMBL" id="JQBZ01000025">
    <property type="protein sequence ID" value="KRN88469.1"/>
    <property type="molecule type" value="Genomic_DNA"/>
</dbReference>
<dbReference type="InterPro" id="IPR024320">
    <property type="entry name" value="LPG_synthase_C"/>
</dbReference>
<evidence type="ECO:0000256" key="5">
    <source>
        <dbReference type="ARBA" id="ARBA00022475"/>
    </source>
</evidence>
<keyword evidence="7 14" id="KW-0812">Transmembrane</keyword>
<accession>A0A0R2KLY2</accession>
<dbReference type="Proteomes" id="UP000051500">
    <property type="component" value="Unassembled WGS sequence"/>
</dbReference>
<feature type="transmembrane region" description="Helical" evidence="14">
    <location>
        <begin position="287"/>
        <end position="306"/>
    </location>
</feature>
<evidence type="ECO:0000259" key="15">
    <source>
        <dbReference type="Pfam" id="PF09924"/>
    </source>
</evidence>
<feature type="transmembrane region" description="Helical" evidence="14">
    <location>
        <begin position="260"/>
        <end position="281"/>
    </location>
</feature>
<dbReference type="InterPro" id="IPR022791">
    <property type="entry name" value="L-PG_synthase/AglD"/>
</dbReference>
<keyword evidence="11 14" id="KW-0046">Antibiotic resistance</keyword>
<comment type="function">
    <text evidence="14">Catalyzes the transfer of a lysyl group from L-lysyl-tRNA(Lys) to membrane-bound phosphatidylglycerol (PG), which produces lysylphosphatidylglycerol (LPG), a major component of the bacterial membrane with a positive net charge. LPG synthesis contributes to bacterial virulence as it is involved in the resistance mechanism against cationic antimicrobial peptides (CAMP) produces by the host's immune system (defensins, cathelicidins) and by the competing microorganisms.</text>
</comment>
<dbReference type="OrthoDB" id="145485at2"/>
<comment type="subcellular location">
    <subcellularLocation>
        <location evidence="1 14">Cell membrane</location>
        <topology evidence="1 14">Multi-pass membrane protein</topology>
    </subcellularLocation>
</comment>
<dbReference type="InterPro" id="IPR051211">
    <property type="entry name" value="PG_lysyltransferase"/>
</dbReference>
<dbReference type="PANTHER" id="PTHR34697:SF2">
    <property type="entry name" value="PHOSPHATIDYLGLYCEROL LYSYLTRANSFERASE"/>
    <property type="match status" value="1"/>
</dbReference>
<feature type="transmembrane region" description="Helical" evidence="14">
    <location>
        <begin position="447"/>
        <end position="469"/>
    </location>
</feature>
<keyword evidence="6 14" id="KW-0808">Transferase</keyword>
<evidence type="ECO:0000256" key="12">
    <source>
        <dbReference type="ARBA" id="ARBA00031899"/>
    </source>
</evidence>
<comment type="caution">
    <text evidence="16">The sequence shown here is derived from an EMBL/GenBank/DDBJ whole genome shotgun (WGS) entry which is preliminary data.</text>
</comment>
<evidence type="ECO:0000313" key="16">
    <source>
        <dbReference type="EMBL" id="KRN88469.1"/>
    </source>
</evidence>
<protein>
    <recommendedName>
        <fullName evidence="4 14">Phosphatidylglycerol lysyltransferase</fullName>
        <ecNumber evidence="3 14">2.3.2.3</ecNumber>
    </recommendedName>
    <alternativeName>
        <fullName evidence="12 14">Lysylphosphatidylglycerol synthase</fullName>
    </alternativeName>
</protein>
<dbReference type="eggNOG" id="COG2898">
    <property type="taxonomic scope" value="Bacteria"/>
</dbReference>
<evidence type="ECO:0000256" key="6">
    <source>
        <dbReference type="ARBA" id="ARBA00022679"/>
    </source>
</evidence>
<feature type="transmembrane region" description="Helical" evidence="14">
    <location>
        <begin position="21"/>
        <end position="39"/>
    </location>
</feature>
<comment type="similarity">
    <text evidence="2 14">Belongs to the LPG synthase family.</text>
</comment>
<dbReference type="InterPro" id="IPR016181">
    <property type="entry name" value="Acyl_CoA_acyltransferase"/>
</dbReference>
<dbReference type="AlphaFoldDB" id="A0A0R2KLY2"/>
<dbReference type="Pfam" id="PF09924">
    <property type="entry name" value="LPG_synthase_C"/>
    <property type="match status" value="1"/>
</dbReference>
<evidence type="ECO:0000256" key="7">
    <source>
        <dbReference type="ARBA" id="ARBA00022692"/>
    </source>
</evidence>
<dbReference type="GO" id="GO:0046677">
    <property type="term" value="P:response to antibiotic"/>
    <property type="evidence" value="ECO:0007669"/>
    <property type="project" value="UniProtKB-KW"/>
</dbReference>
<gene>
    <name evidence="14" type="primary">mprF</name>
    <name evidence="16" type="ORF">IV53_GL000433</name>
</gene>
<evidence type="ECO:0000313" key="17">
    <source>
        <dbReference type="Proteomes" id="UP000051500"/>
    </source>
</evidence>
<dbReference type="eggNOG" id="COG0392">
    <property type="taxonomic scope" value="Bacteria"/>
</dbReference>
<feature type="transmembrane region" description="Helical" evidence="14">
    <location>
        <begin position="234"/>
        <end position="253"/>
    </location>
</feature>
<dbReference type="PANTHER" id="PTHR34697">
    <property type="entry name" value="PHOSPHATIDYLGLYCEROL LYSYLTRANSFERASE"/>
    <property type="match status" value="1"/>
</dbReference>
<evidence type="ECO:0000256" key="11">
    <source>
        <dbReference type="ARBA" id="ARBA00023251"/>
    </source>
</evidence>
<dbReference type="RefSeq" id="WP_027106879.1">
    <property type="nucleotide sequence ID" value="NZ_JQBZ01000025.1"/>
</dbReference>
<dbReference type="GO" id="GO:0050071">
    <property type="term" value="F:phosphatidylglycerol lysyltransferase activity"/>
    <property type="evidence" value="ECO:0007669"/>
    <property type="project" value="UniProtKB-EC"/>
</dbReference>
<evidence type="ECO:0000256" key="13">
    <source>
        <dbReference type="ARBA" id="ARBA00047540"/>
    </source>
</evidence>
<keyword evidence="8 14" id="KW-1133">Transmembrane helix</keyword>
<feature type="transmembrane region" description="Helical" evidence="14">
    <location>
        <begin position="206"/>
        <end position="228"/>
    </location>
</feature>
<organism evidence="16 17">
    <name type="scientific">Ligilactobacillus ceti DSM 22408</name>
    <dbReference type="NCBI Taxonomy" id="1122146"/>
    <lineage>
        <taxon>Bacteria</taxon>
        <taxon>Bacillati</taxon>
        <taxon>Bacillota</taxon>
        <taxon>Bacilli</taxon>
        <taxon>Lactobacillales</taxon>
        <taxon>Lactobacillaceae</taxon>
        <taxon>Ligilactobacillus</taxon>
    </lineage>
</organism>
<dbReference type="PATRIC" id="fig|1122146.4.peg.445"/>
<feature type="transmembrane region" description="Helical" evidence="14">
    <location>
        <begin position="169"/>
        <end position="186"/>
    </location>
</feature>
<dbReference type="NCBIfam" id="NF033480">
    <property type="entry name" value="bifunc_MprF"/>
    <property type="match status" value="1"/>
</dbReference>
<keyword evidence="5" id="KW-1003">Cell membrane</keyword>
<evidence type="ECO:0000256" key="9">
    <source>
        <dbReference type="ARBA" id="ARBA00023098"/>
    </source>
</evidence>
<feature type="transmembrane region" description="Helical" evidence="14">
    <location>
        <begin position="59"/>
        <end position="78"/>
    </location>
</feature>
<feature type="transmembrane region" description="Helical" evidence="14">
    <location>
        <begin position="327"/>
        <end position="347"/>
    </location>
</feature>
<dbReference type="GO" id="GO:0006629">
    <property type="term" value="P:lipid metabolic process"/>
    <property type="evidence" value="ECO:0007669"/>
    <property type="project" value="UniProtKB-KW"/>
</dbReference>
<evidence type="ECO:0000256" key="8">
    <source>
        <dbReference type="ARBA" id="ARBA00022989"/>
    </source>
</evidence>
<feature type="transmembrane region" description="Helical" evidence="14">
    <location>
        <begin position="138"/>
        <end position="163"/>
    </location>
</feature>
<evidence type="ECO:0000256" key="2">
    <source>
        <dbReference type="ARBA" id="ARBA00008627"/>
    </source>
</evidence>
<sequence>MKNIINQIKTFVQEKATILKIIFVISVLIFVIFEVGRVFHDIDWAKVGEGLADQPPLSVILMLVLGLVAASPMLIYDFTIIQFLPGKYSIPYIIRSGWITNSYTNIAGFGGILGASLRAHFYKKNASKKQILYALSKIALFLIAGLSILCWVSLIMIFGLHIATDFSRYWIWLLGGGLYFPILFTLTKFKNNEFFQDLTLKKEIALILGSLLEWAFAGGFFVVIGYIMHIHVQLSAVFPIYIIASVIGIVSMVPGGLGSFDVFMIVGLTGLGVNSEIAVVWLLFFRIFYYIVPFVIGTVFFAHEMGSQINEFFDGIPKSILQKTAHVIVTVFMYISGIFLLLEAAVPNFVFSNSFLMKIYPYTLFFLHQTTNIVFAVLLIGMARAIHAKVQRAFWPTLVILMVGVVNTLVATYTPVLAGFLIVVMICVILARKELYRKQLRYSVNEMILDGSIFITTFIIYVIIGVINSPKYLKTHRIPDGLLFPGQKIWLSGFMGLLIASVVVAVLIKYFAESRDPFKYSNYSNDRLDRILAKYPGNEVSHLAYLRDKNIYFYTVDGEDKLFYMYRRVADKLIIMGEPVGDSAYQEESLIEFMEKADMYNYELVFYEVDRDFTMLLHEYGYDFIKMGEEGYVELADFTLQGKKRRAQRALMNKFEREGYTFEIVQPPFSTEFMQEMKEVSDSWLNGQVEKGFSLGFFDEEYLNKAPLAIVNDSEGKLVAFANFMPMDGKEVLSIDLMRHSKEAPSGIMDKIFISLFEYGRDEGYKYFNMGMAPLSNVGQSRYSFIEEQVAHFIYEYGYRLYAFQGLRAYKNKYVTKWFSKYTAYRKRSSIIVTMLELVYVVNQKSDKSSFVKDKKKPIFLRIIE</sequence>